<dbReference type="GO" id="GO:0016491">
    <property type="term" value="F:oxidoreductase activity"/>
    <property type="evidence" value="ECO:0007669"/>
    <property type="project" value="UniProtKB-KW"/>
</dbReference>
<name>A0A1E8Q0L3_9MYCO</name>
<dbReference type="CDD" id="cd05371">
    <property type="entry name" value="HSD10-like_SDR_c"/>
    <property type="match status" value="1"/>
</dbReference>
<accession>A0A1E8Q0L3</accession>
<evidence type="ECO:0000256" key="1">
    <source>
        <dbReference type="ARBA" id="ARBA00006484"/>
    </source>
</evidence>
<evidence type="ECO:0000259" key="4">
    <source>
        <dbReference type="SMART" id="SM00822"/>
    </source>
</evidence>
<dbReference type="Proteomes" id="UP000178953">
    <property type="component" value="Unassembled WGS sequence"/>
</dbReference>
<feature type="domain" description="Ketoreductase" evidence="4">
    <location>
        <begin position="6"/>
        <end position="196"/>
    </location>
</feature>
<dbReference type="InterPro" id="IPR036291">
    <property type="entry name" value="NAD(P)-bd_dom_sf"/>
</dbReference>
<evidence type="ECO:0000313" key="5">
    <source>
        <dbReference type="EMBL" id="OFJ51966.1"/>
    </source>
</evidence>
<keyword evidence="6" id="KW-1185">Reference proteome</keyword>
<dbReference type="PANTHER" id="PTHR43658">
    <property type="entry name" value="SHORT-CHAIN DEHYDROGENASE/REDUCTASE"/>
    <property type="match status" value="1"/>
</dbReference>
<evidence type="ECO:0000256" key="3">
    <source>
        <dbReference type="RuleBase" id="RU000363"/>
    </source>
</evidence>
<proteinExistence type="inferred from homology"/>
<protein>
    <submittedName>
        <fullName evidence="5">3-hydroxyacyl-CoA dehydrogenase</fullName>
    </submittedName>
</protein>
<dbReference type="Gene3D" id="3.40.50.720">
    <property type="entry name" value="NAD(P)-binding Rossmann-like Domain"/>
    <property type="match status" value="1"/>
</dbReference>
<dbReference type="FunFam" id="3.40.50.720:FF:000215">
    <property type="entry name" value="3-hydroxyacyl-CoA dehydrogenase type-2"/>
    <property type="match status" value="1"/>
</dbReference>
<dbReference type="AlphaFoldDB" id="A0A1E8Q0L3"/>
<dbReference type="PANTHER" id="PTHR43658:SF8">
    <property type="entry name" value="17-BETA-HYDROXYSTEROID DEHYDROGENASE 14-RELATED"/>
    <property type="match status" value="1"/>
</dbReference>
<dbReference type="SUPFAM" id="SSF51735">
    <property type="entry name" value="NAD(P)-binding Rossmann-fold domains"/>
    <property type="match status" value="1"/>
</dbReference>
<evidence type="ECO:0000256" key="2">
    <source>
        <dbReference type="ARBA" id="ARBA00023002"/>
    </source>
</evidence>
<dbReference type="InterPro" id="IPR057326">
    <property type="entry name" value="KR_dom"/>
</dbReference>
<dbReference type="OrthoDB" id="9795647at2"/>
<dbReference type="RefSeq" id="WP_070354802.1">
    <property type="nucleotide sequence ID" value="NZ_CP043474.1"/>
</dbReference>
<dbReference type="PRINTS" id="PR00081">
    <property type="entry name" value="GDHRDH"/>
</dbReference>
<dbReference type="InterPro" id="IPR002347">
    <property type="entry name" value="SDR_fam"/>
</dbReference>
<dbReference type="PROSITE" id="PS00061">
    <property type="entry name" value="ADH_SHORT"/>
    <property type="match status" value="1"/>
</dbReference>
<evidence type="ECO:0000313" key="6">
    <source>
        <dbReference type="Proteomes" id="UP000178953"/>
    </source>
</evidence>
<dbReference type="SMART" id="SM00822">
    <property type="entry name" value="PKS_KR"/>
    <property type="match status" value="1"/>
</dbReference>
<keyword evidence="2" id="KW-0560">Oxidoreductase</keyword>
<reference evidence="5 6" key="1">
    <citation type="submission" date="2016-09" db="EMBL/GenBank/DDBJ databases">
        <title>genome sequence of Mycobacterium sp. 739 SCH.</title>
        <authorList>
            <person name="Greninger A.L."/>
            <person name="Qin X."/>
            <person name="Jerome K."/>
            <person name="Vora S."/>
            <person name="Quinn K."/>
        </authorList>
    </citation>
    <scope>NUCLEOTIDE SEQUENCE [LARGE SCALE GENOMIC DNA]</scope>
    <source>
        <strain evidence="5 6">SCH</strain>
    </source>
</reference>
<sequence>MQIKDAVAVVTGGASGLGLATTKRLLDAGANVVVIDLKGAEAVEALGDRATFVEANVTDEAAVTAALDVAESLGPVRINVNCAGIGNAIKTLGKDGPFPLDGFRKVVEVNLIGTFNVLRLAAERIAKTEPLAGPNGEERGVIVNTASVAAFEGQIGQAAYSASKGGVVGMTLPIARDLSRSLIRVCTIAPGLFKTPLLGSLPEEAQRSLGQQVPHPARLGDPDEYGALAVHIVENPMLNGEVIRLDGAIRMAPR</sequence>
<dbReference type="PRINTS" id="PR00080">
    <property type="entry name" value="SDRFAMILY"/>
</dbReference>
<dbReference type="InterPro" id="IPR020904">
    <property type="entry name" value="Sc_DH/Rdtase_CS"/>
</dbReference>
<gene>
    <name evidence="5" type="ORF">BEL07_19955</name>
</gene>
<comment type="caution">
    <text evidence="5">The sequence shown here is derived from an EMBL/GenBank/DDBJ whole genome shotgun (WGS) entry which is preliminary data.</text>
</comment>
<comment type="similarity">
    <text evidence="1 3">Belongs to the short-chain dehydrogenases/reductases (SDR) family.</text>
</comment>
<organism evidence="5 6">
    <name type="scientific">Mycolicibacterium grossiae</name>
    <dbReference type="NCBI Taxonomy" id="1552759"/>
    <lineage>
        <taxon>Bacteria</taxon>
        <taxon>Bacillati</taxon>
        <taxon>Actinomycetota</taxon>
        <taxon>Actinomycetes</taxon>
        <taxon>Mycobacteriales</taxon>
        <taxon>Mycobacteriaceae</taxon>
        <taxon>Mycolicibacterium</taxon>
    </lineage>
</organism>
<dbReference type="Pfam" id="PF00106">
    <property type="entry name" value="adh_short"/>
    <property type="match status" value="1"/>
</dbReference>
<dbReference type="EMBL" id="MCHX01000051">
    <property type="protein sequence ID" value="OFJ51966.1"/>
    <property type="molecule type" value="Genomic_DNA"/>
</dbReference>